<evidence type="ECO:0000313" key="1">
    <source>
        <dbReference type="EMBL" id="KAJ1105432.1"/>
    </source>
</evidence>
<comment type="caution">
    <text evidence="1">The sequence shown here is derived from an EMBL/GenBank/DDBJ whole genome shotgun (WGS) entry which is preliminary data.</text>
</comment>
<gene>
    <name evidence="1" type="ORF">NDU88_002838</name>
</gene>
<dbReference type="Proteomes" id="UP001066276">
    <property type="component" value="Chromosome 9"/>
</dbReference>
<keyword evidence="2" id="KW-1185">Reference proteome</keyword>
<accession>A0AAV7MPH2</accession>
<proteinExistence type="predicted"/>
<dbReference type="EMBL" id="JANPWB010000013">
    <property type="protein sequence ID" value="KAJ1105432.1"/>
    <property type="molecule type" value="Genomic_DNA"/>
</dbReference>
<sequence length="66" mass="7336">MLRDIAQEGLANDEQSYVDASLDDFTIKILEEDILMSECAASTDLLMTCGSENGIRIFDHRGFLHG</sequence>
<evidence type="ECO:0000313" key="2">
    <source>
        <dbReference type="Proteomes" id="UP001066276"/>
    </source>
</evidence>
<organism evidence="1 2">
    <name type="scientific">Pleurodeles waltl</name>
    <name type="common">Iberian ribbed newt</name>
    <dbReference type="NCBI Taxonomy" id="8319"/>
    <lineage>
        <taxon>Eukaryota</taxon>
        <taxon>Metazoa</taxon>
        <taxon>Chordata</taxon>
        <taxon>Craniata</taxon>
        <taxon>Vertebrata</taxon>
        <taxon>Euteleostomi</taxon>
        <taxon>Amphibia</taxon>
        <taxon>Batrachia</taxon>
        <taxon>Caudata</taxon>
        <taxon>Salamandroidea</taxon>
        <taxon>Salamandridae</taxon>
        <taxon>Pleurodelinae</taxon>
        <taxon>Pleurodeles</taxon>
    </lineage>
</organism>
<dbReference type="AlphaFoldDB" id="A0AAV7MPH2"/>
<protein>
    <submittedName>
        <fullName evidence="1">Uncharacterized protein</fullName>
    </submittedName>
</protein>
<name>A0AAV7MPH2_PLEWA</name>
<reference evidence="1" key="1">
    <citation type="journal article" date="2022" name="bioRxiv">
        <title>Sequencing and chromosome-scale assembly of the giantPleurodeles waltlgenome.</title>
        <authorList>
            <person name="Brown T."/>
            <person name="Elewa A."/>
            <person name="Iarovenko S."/>
            <person name="Subramanian E."/>
            <person name="Araus A.J."/>
            <person name="Petzold A."/>
            <person name="Susuki M."/>
            <person name="Suzuki K.-i.T."/>
            <person name="Hayashi T."/>
            <person name="Toyoda A."/>
            <person name="Oliveira C."/>
            <person name="Osipova E."/>
            <person name="Leigh N.D."/>
            <person name="Simon A."/>
            <person name="Yun M.H."/>
        </authorList>
    </citation>
    <scope>NUCLEOTIDE SEQUENCE</scope>
    <source>
        <strain evidence="1">20211129_DDA</strain>
        <tissue evidence="1">Liver</tissue>
    </source>
</reference>